<dbReference type="SMART" id="SM00184">
    <property type="entry name" value="RING"/>
    <property type="match status" value="1"/>
</dbReference>
<organism evidence="4 5">
    <name type="scientific">Aphanomyces stellatus</name>
    <dbReference type="NCBI Taxonomy" id="120398"/>
    <lineage>
        <taxon>Eukaryota</taxon>
        <taxon>Sar</taxon>
        <taxon>Stramenopiles</taxon>
        <taxon>Oomycota</taxon>
        <taxon>Saprolegniomycetes</taxon>
        <taxon>Saprolegniales</taxon>
        <taxon>Verrucalvaceae</taxon>
        <taxon>Aphanomyces</taxon>
    </lineage>
</organism>
<dbReference type="PROSITE" id="PS50089">
    <property type="entry name" value="ZF_RING_2"/>
    <property type="match status" value="1"/>
</dbReference>
<sequence length="230" mass="25683">MFSGLIDALSISMTKAKVNPQNHKSALYTLIIVNKESRASFSTTKTDRDFELLRDHVCSVLDHGHSCDALCPWFFVDVQQKIPKRPLFRKATHPKVVDAHLHAYQQLMDILVAFIKNPHNRSCHRATDRVPDALFDFLFRDGDVDPAMFVEAKLRHSFYSSTSSRSSYTSTRHSEAGDCSLCCGASDACSWTTLPCAHAFHDDCILDALNANLVCPNCVETASKENLASM</sequence>
<dbReference type="GO" id="GO:0008270">
    <property type="term" value="F:zinc ion binding"/>
    <property type="evidence" value="ECO:0007669"/>
    <property type="project" value="UniProtKB-KW"/>
</dbReference>
<proteinExistence type="predicted"/>
<reference evidence="4 5" key="1">
    <citation type="submission" date="2019-03" db="EMBL/GenBank/DDBJ databases">
        <authorList>
            <person name="Gaulin E."/>
            <person name="Dumas B."/>
        </authorList>
    </citation>
    <scope>NUCLEOTIDE SEQUENCE [LARGE SCALE GENOMIC DNA]</scope>
    <source>
        <strain evidence="4">CBS 568.67</strain>
    </source>
</reference>
<keyword evidence="1" id="KW-0863">Zinc-finger</keyword>
<name>A0A485KAY9_9STRA</name>
<reference evidence="3" key="2">
    <citation type="submission" date="2019-06" db="EMBL/GenBank/DDBJ databases">
        <title>Genomics analysis of Aphanomyces spp. identifies a new class of oomycete effector associated with host adaptation.</title>
        <authorList>
            <person name="Gaulin E."/>
        </authorList>
    </citation>
    <scope>NUCLEOTIDE SEQUENCE</scope>
    <source>
        <strain evidence="3">CBS 578.67</strain>
    </source>
</reference>
<evidence type="ECO:0000313" key="5">
    <source>
        <dbReference type="Proteomes" id="UP000332933"/>
    </source>
</evidence>
<dbReference type="Pfam" id="PF13639">
    <property type="entry name" value="zf-RING_2"/>
    <property type="match status" value="1"/>
</dbReference>
<dbReference type="InterPro" id="IPR001841">
    <property type="entry name" value="Znf_RING"/>
</dbReference>
<protein>
    <submittedName>
        <fullName evidence="4">Aste57867_2848 protein</fullName>
    </submittedName>
</protein>
<accession>A0A485KAY9</accession>
<dbReference type="AlphaFoldDB" id="A0A485KAY9"/>
<dbReference type="EMBL" id="VJMH01000404">
    <property type="protein sequence ID" value="KAF0716446.1"/>
    <property type="molecule type" value="Genomic_DNA"/>
</dbReference>
<feature type="domain" description="RING-type" evidence="2">
    <location>
        <begin position="179"/>
        <end position="218"/>
    </location>
</feature>
<dbReference type="Gene3D" id="3.30.40.10">
    <property type="entry name" value="Zinc/RING finger domain, C3HC4 (zinc finger)"/>
    <property type="match status" value="1"/>
</dbReference>
<dbReference type="EMBL" id="CAADRA010000404">
    <property type="protein sequence ID" value="VFT80035.1"/>
    <property type="molecule type" value="Genomic_DNA"/>
</dbReference>
<gene>
    <name evidence="4" type="primary">Aste57867_2848</name>
    <name evidence="3" type="ORF">As57867_002840</name>
    <name evidence="4" type="ORF">ASTE57867_2848</name>
</gene>
<evidence type="ECO:0000313" key="4">
    <source>
        <dbReference type="EMBL" id="VFT80035.1"/>
    </source>
</evidence>
<evidence type="ECO:0000259" key="2">
    <source>
        <dbReference type="PROSITE" id="PS50089"/>
    </source>
</evidence>
<keyword evidence="1" id="KW-0479">Metal-binding</keyword>
<evidence type="ECO:0000256" key="1">
    <source>
        <dbReference type="PROSITE-ProRule" id="PRU00175"/>
    </source>
</evidence>
<keyword evidence="5" id="KW-1185">Reference proteome</keyword>
<dbReference type="InterPro" id="IPR013083">
    <property type="entry name" value="Znf_RING/FYVE/PHD"/>
</dbReference>
<dbReference type="SUPFAM" id="SSF57850">
    <property type="entry name" value="RING/U-box"/>
    <property type="match status" value="1"/>
</dbReference>
<dbReference type="OrthoDB" id="8062037at2759"/>
<evidence type="ECO:0000313" key="3">
    <source>
        <dbReference type="EMBL" id="KAF0716446.1"/>
    </source>
</evidence>
<keyword evidence="1" id="KW-0862">Zinc</keyword>
<dbReference type="Proteomes" id="UP000332933">
    <property type="component" value="Unassembled WGS sequence"/>
</dbReference>